<protein>
    <submittedName>
        <fullName evidence="7">Heat Shock transcription factor</fullName>
    </submittedName>
</protein>
<keyword evidence="3" id="KW-0539">Nucleus</keyword>
<feature type="region of interest" description="Disordered" evidence="5">
    <location>
        <begin position="402"/>
        <end position="471"/>
    </location>
</feature>
<feature type="region of interest" description="Disordered" evidence="5">
    <location>
        <begin position="527"/>
        <end position="557"/>
    </location>
</feature>
<dbReference type="OrthoDB" id="60033at2759"/>
<feature type="region of interest" description="Disordered" evidence="5">
    <location>
        <begin position="296"/>
        <end position="319"/>
    </location>
</feature>
<evidence type="ECO:0000259" key="6">
    <source>
        <dbReference type="SMART" id="SM00415"/>
    </source>
</evidence>
<evidence type="ECO:0000313" key="8">
    <source>
        <dbReference type="Proteomes" id="UP000002630"/>
    </source>
</evidence>
<dbReference type="InParanoid" id="D8LDB1"/>
<feature type="region of interest" description="Disordered" evidence="5">
    <location>
        <begin position="1"/>
        <end position="40"/>
    </location>
</feature>
<dbReference type="SUPFAM" id="SSF46785">
    <property type="entry name" value="Winged helix' DNA-binding domain"/>
    <property type="match status" value="1"/>
</dbReference>
<dbReference type="PANTHER" id="PTHR10015">
    <property type="entry name" value="HEAT SHOCK TRANSCRIPTION FACTOR"/>
    <property type="match status" value="1"/>
</dbReference>
<dbReference type="EMBL" id="FN649760">
    <property type="protein sequence ID" value="CBN80169.1"/>
    <property type="molecule type" value="Genomic_DNA"/>
</dbReference>
<comment type="similarity">
    <text evidence="4">Belongs to the HSF family.</text>
</comment>
<dbReference type="GO" id="GO:0043565">
    <property type="term" value="F:sequence-specific DNA binding"/>
    <property type="evidence" value="ECO:0007669"/>
    <property type="project" value="InterPro"/>
</dbReference>
<dbReference type="AlphaFoldDB" id="D8LDB1"/>
<feature type="compositionally biased region" description="Low complexity" evidence="5">
    <location>
        <begin position="212"/>
        <end position="223"/>
    </location>
</feature>
<proteinExistence type="inferred from homology"/>
<keyword evidence="8" id="KW-1185">Reference proteome</keyword>
<evidence type="ECO:0000256" key="1">
    <source>
        <dbReference type="ARBA" id="ARBA00004123"/>
    </source>
</evidence>
<dbReference type="GO" id="GO:0005634">
    <property type="term" value="C:nucleus"/>
    <property type="evidence" value="ECO:0007669"/>
    <property type="project" value="UniProtKB-SubCell"/>
</dbReference>
<dbReference type="SMART" id="SM00415">
    <property type="entry name" value="HSF"/>
    <property type="match status" value="1"/>
</dbReference>
<dbReference type="Gene3D" id="1.10.10.10">
    <property type="entry name" value="Winged helix-like DNA-binding domain superfamily/Winged helix DNA-binding domain"/>
    <property type="match status" value="1"/>
</dbReference>
<dbReference type="InterPro" id="IPR036390">
    <property type="entry name" value="WH_DNA-bd_sf"/>
</dbReference>
<dbReference type="PANTHER" id="PTHR10015:SF206">
    <property type="entry name" value="HSF-TYPE DNA-BINDING DOMAIN-CONTAINING PROTEIN"/>
    <property type="match status" value="1"/>
</dbReference>
<evidence type="ECO:0000313" key="7">
    <source>
        <dbReference type="EMBL" id="CBN80169.1"/>
    </source>
</evidence>
<feature type="compositionally biased region" description="Gly residues" evidence="5">
    <location>
        <begin position="537"/>
        <end position="553"/>
    </location>
</feature>
<feature type="compositionally biased region" description="Polar residues" evidence="5">
    <location>
        <begin position="307"/>
        <end position="319"/>
    </location>
</feature>
<evidence type="ECO:0000256" key="3">
    <source>
        <dbReference type="ARBA" id="ARBA00023242"/>
    </source>
</evidence>
<dbReference type="Proteomes" id="UP000002630">
    <property type="component" value="Unassembled WGS sequence"/>
</dbReference>
<sequence length="613" mass="62385">MRGSLGASSSKSKGSSGSGSNPVAARAPPAKKKGGKRGAPQTFASKLFNVLQAAEGKKGSPVSWCLEGNSFTVHNDKDFETQVLTANYRHGKFSSFQRQLNMYGFRKVADCSDRTYSHPFFRRDQSDLLAQVRRVVNDTVGAANANATFSPSGNPVVKRPAHALAPSVRRPKLQQAGGRKGESADNSESGGGGSRRQAARKKARRCRDVTPSSSSAEFSSVWSRHTGRWDVPAVNGSSLGDDGGTWTTASSSAASSVEEAVSPVLLPTTPASLDCSKSFVPPFRLQQDVSPSLADMCRRNGYGGHPPSSSGAPTNTFGPSNPVLVSPAPVMFGGGGGGGSGGGRDAEVDVLDGRRGDPMPSSTAATFARSSPAMMYHSEAQGPVGQDAPGGGLYIMGGGTGWRGGGGGRGDEGGIPPADEAGHGPTPTRCPSFDKIFGRQEPRSSSHGNQPGMAQLDNPRTAKPGAAIDTGNAVVPVSPTASANATADGWDLACLGGAGWGSPDTTESPAAEVWAAIPPLVAQESCERGVSPRPSPFGGGAGRKGEPSVGGGAAATDPLNWSVLSDDAAKAGMRLGYADEGSMMATGGGGGGVVRRASPPYSIMPPPGLAPLG</sequence>
<evidence type="ECO:0000256" key="4">
    <source>
        <dbReference type="RuleBase" id="RU004020"/>
    </source>
</evidence>
<feature type="domain" description="HSF-type DNA-binding" evidence="6">
    <location>
        <begin position="39"/>
        <end position="135"/>
    </location>
</feature>
<feature type="region of interest" description="Disordered" evidence="5">
    <location>
        <begin position="151"/>
        <end position="251"/>
    </location>
</feature>
<dbReference type="InterPro" id="IPR036388">
    <property type="entry name" value="WH-like_DNA-bd_sf"/>
</dbReference>
<gene>
    <name evidence="7" type="primary">HSF</name>
    <name evidence="7" type="ORF">Esi_0116_0043</name>
</gene>
<comment type="subcellular location">
    <subcellularLocation>
        <location evidence="1">Nucleus</location>
    </subcellularLocation>
</comment>
<evidence type="ECO:0000256" key="5">
    <source>
        <dbReference type="SAM" id="MobiDB-lite"/>
    </source>
</evidence>
<dbReference type="STRING" id="2880.D8LDB1"/>
<dbReference type="GO" id="GO:0003700">
    <property type="term" value="F:DNA-binding transcription factor activity"/>
    <property type="evidence" value="ECO:0007669"/>
    <property type="project" value="InterPro"/>
</dbReference>
<organism evidence="7 8">
    <name type="scientific">Ectocarpus siliculosus</name>
    <name type="common">Brown alga</name>
    <name type="synonym">Conferva siliculosa</name>
    <dbReference type="NCBI Taxonomy" id="2880"/>
    <lineage>
        <taxon>Eukaryota</taxon>
        <taxon>Sar</taxon>
        <taxon>Stramenopiles</taxon>
        <taxon>Ochrophyta</taxon>
        <taxon>PX clade</taxon>
        <taxon>Phaeophyceae</taxon>
        <taxon>Ectocarpales</taxon>
        <taxon>Ectocarpaceae</taxon>
        <taxon>Ectocarpus</taxon>
    </lineage>
</organism>
<evidence type="ECO:0000256" key="2">
    <source>
        <dbReference type="ARBA" id="ARBA00023125"/>
    </source>
</evidence>
<dbReference type="InterPro" id="IPR000232">
    <property type="entry name" value="HSF_DNA-bd"/>
</dbReference>
<accession>D8LDB1</accession>
<dbReference type="Pfam" id="PF00447">
    <property type="entry name" value="HSF_DNA-bind"/>
    <property type="match status" value="1"/>
</dbReference>
<keyword evidence="7" id="KW-0346">Stress response</keyword>
<feature type="compositionally biased region" description="Low complexity" evidence="5">
    <location>
        <begin position="1"/>
        <end position="28"/>
    </location>
</feature>
<name>D8LDB1_ECTSI</name>
<keyword evidence="2" id="KW-0238">DNA-binding</keyword>
<reference evidence="7 8" key="1">
    <citation type="journal article" date="2010" name="Nature">
        <title>The Ectocarpus genome and the independent evolution of multicellularity in brown algae.</title>
        <authorList>
            <person name="Cock J.M."/>
            <person name="Sterck L."/>
            <person name="Rouze P."/>
            <person name="Scornet D."/>
            <person name="Allen A.E."/>
            <person name="Amoutzias G."/>
            <person name="Anthouard V."/>
            <person name="Artiguenave F."/>
            <person name="Aury J.M."/>
            <person name="Badger J.H."/>
            <person name="Beszteri B."/>
            <person name="Billiau K."/>
            <person name="Bonnet E."/>
            <person name="Bothwell J.H."/>
            <person name="Bowler C."/>
            <person name="Boyen C."/>
            <person name="Brownlee C."/>
            <person name="Carrano C.J."/>
            <person name="Charrier B."/>
            <person name="Cho G.Y."/>
            <person name="Coelho S.M."/>
            <person name="Collen J."/>
            <person name="Corre E."/>
            <person name="Da Silva C."/>
            <person name="Delage L."/>
            <person name="Delaroque N."/>
            <person name="Dittami S.M."/>
            <person name="Doulbeau S."/>
            <person name="Elias M."/>
            <person name="Farnham G."/>
            <person name="Gachon C.M."/>
            <person name="Gschloessl B."/>
            <person name="Heesch S."/>
            <person name="Jabbari K."/>
            <person name="Jubin C."/>
            <person name="Kawai H."/>
            <person name="Kimura K."/>
            <person name="Kloareg B."/>
            <person name="Kupper F.C."/>
            <person name="Lang D."/>
            <person name="Le Bail A."/>
            <person name="Leblanc C."/>
            <person name="Lerouge P."/>
            <person name="Lohr M."/>
            <person name="Lopez P.J."/>
            <person name="Martens C."/>
            <person name="Maumus F."/>
            <person name="Michel G."/>
            <person name="Miranda-Saavedra D."/>
            <person name="Morales J."/>
            <person name="Moreau H."/>
            <person name="Motomura T."/>
            <person name="Nagasato C."/>
            <person name="Napoli C.A."/>
            <person name="Nelson D.R."/>
            <person name="Nyvall-Collen P."/>
            <person name="Peters A.F."/>
            <person name="Pommier C."/>
            <person name="Potin P."/>
            <person name="Poulain J."/>
            <person name="Quesneville H."/>
            <person name="Read B."/>
            <person name="Rensing S.A."/>
            <person name="Ritter A."/>
            <person name="Rousvoal S."/>
            <person name="Samanta M."/>
            <person name="Samson G."/>
            <person name="Schroeder D.C."/>
            <person name="Segurens B."/>
            <person name="Strittmatter M."/>
            <person name="Tonon T."/>
            <person name="Tregear J.W."/>
            <person name="Valentin K."/>
            <person name="von Dassow P."/>
            <person name="Yamagishi T."/>
            <person name="Van de Peer Y."/>
            <person name="Wincker P."/>
        </authorList>
    </citation>
    <scope>NUCLEOTIDE SEQUENCE [LARGE SCALE GENOMIC DNA]</scope>
    <source>
        <strain evidence="8">Ec32 / CCAP1310/4</strain>
    </source>
</reference>